<dbReference type="SUPFAM" id="SSF52540">
    <property type="entry name" value="P-loop containing nucleoside triphosphate hydrolases"/>
    <property type="match status" value="1"/>
</dbReference>
<evidence type="ECO:0000313" key="2">
    <source>
        <dbReference type="EMBL" id="EIW74293.1"/>
    </source>
</evidence>
<dbReference type="RefSeq" id="XP_007775646.1">
    <property type="nucleotide sequence ID" value="XM_007777456.1"/>
</dbReference>
<dbReference type="Proteomes" id="UP000053558">
    <property type="component" value="Unassembled WGS sequence"/>
</dbReference>
<dbReference type="EMBL" id="JH711593">
    <property type="protein sequence ID" value="EIW74293.1"/>
    <property type="molecule type" value="Genomic_DNA"/>
</dbReference>
<reference evidence="3" key="1">
    <citation type="journal article" date="2012" name="Science">
        <title>The Paleozoic origin of enzymatic lignin decomposition reconstructed from 31 fungal genomes.</title>
        <authorList>
            <person name="Floudas D."/>
            <person name="Binder M."/>
            <person name="Riley R."/>
            <person name="Barry K."/>
            <person name="Blanchette R.A."/>
            <person name="Henrissat B."/>
            <person name="Martinez A.T."/>
            <person name="Otillar R."/>
            <person name="Spatafora J.W."/>
            <person name="Yadav J.S."/>
            <person name="Aerts A."/>
            <person name="Benoit I."/>
            <person name="Boyd A."/>
            <person name="Carlson A."/>
            <person name="Copeland A."/>
            <person name="Coutinho P.M."/>
            <person name="de Vries R.P."/>
            <person name="Ferreira P."/>
            <person name="Findley K."/>
            <person name="Foster B."/>
            <person name="Gaskell J."/>
            <person name="Glotzer D."/>
            <person name="Gorecki P."/>
            <person name="Heitman J."/>
            <person name="Hesse C."/>
            <person name="Hori C."/>
            <person name="Igarashi K."/>
            <person name="Jurgens J.A."/>
            <person name="Kallen N."/>
            <person name="Kersten P."/>
            <person name="Kohler A."/>
            <person name="Kuees U."/>
            <person name="Kumar T.K.A."/>
            <person name="Kuo A."/>
            <person name="LaButti K."/>
            <person name="Larrondo L.F."/>
            <person name="Lindquist E."/>
            <person name="Ling A."/>
            <person name="Lombard V."/>
            <person name="Lucas S."/>
            <person name="Lundell T."/>
            <person name="Martin R."/>
            <person name="McLaughlin D.J."/>
            <person name="Morgenstern I."/>
            <person name="Morin E."/>
            <person name="Murat C."/>
            <person name="Nagy L.G."/>
            <person name="Nolan M."/>
            <person name="Ohm R.A."/>
            <person name="Patyshakuliyeva A."/>
            <person name="Rokas A."/>
            <person name="Ruiz-Duenas F.J."/>
            <person name="Sabat G."/>
            <person name="Salamov A."/>
            <person name="Samejima M."/>
            <person name="Schmutz J."/>
            <person name="Slot J.C."/>
            <person name="St John F."/>
            <person name="Stenlid J."/>
            <person name="Sun H."/>
            <person name="Sun S."/>
            <person name="Syed K."/>
            <person name="Tsang A."/>
            <person name="Wiebenga A."/>
            <person name="Young D."/>
            <person name="Pisabarro A."/>
            <person name="Eastwood D.C."/>
            <person name="Martin F."/>
            <person name="Cullen D."/>
            <person name="Grigoriev I.V."/>
            <person name="Hibbett D.S."/>
        </authorList>
    </citation>
    <scope>NUCLEOTIDE SEQUENCE [LARGE SCALE GENOMIC DNA]</scope>
    <source>
        <strain evidence="3">RWD-64-598 SS2</strain>
    </source>
</reference>
<evidence type="ECO:0000259" key="1">
    <source>
        <dbReference type="Pfam" id="PF03193"/>
    </source>
</evidence>
<gene>
    <name evidence="2" type="ORF">CONPUDRAFT_160332</name>
</gene>
<dbReference type="Gene3D" id="3.40.50.300">
    <property type="entry name" value="P-loop containing nucleotide triphosphate hydrolases"/>
    <property type="match status" value="1"/>
</dbReference>
<evidence type="ECO:0000313" key="3">
    <source>
        <dbReference type="Proteomes" id="UP000053558"/>
    </source>
</evidence>
<name>R7SDP9_CONPW</name>
<feature type="domain" description="EngC GTPase" evidence="1">
    <location>
        <begin position="60"/>
        <end position="132"/>
    </location>
</feature>
<protein>
    <recommendedName>
        <fullName evidence="1">EngC GTPase domain-containing protein</fullName>
    </recommendedName>
</protein>
<proteinExistence type="predicted"/>
<dbReference type="KEGG" id="cput:CONPUDRAFT_160332"/>
<dbReference type="GO" id="GO:0005525">
    <property type="term" value="F:GTP binding"/>
    <property type="evidence" value="ECO:0007669"/>
    <property type="project" value="InterPro"/>
</dbReference>
<dbReference type="GO" id="GO:0003924">
    <property type="term" value="F:GTPase activity"/>
    <property type="evidence" value="ECO:0007669"/>
    <property type="project" value="InterPro"/>
</dbReference>
<organism evidence="2 3">
    <name type="scientific">Coniophora puteana (strain RWD-64-598)</name>
    <name type="common">Brown rot fungus</name>
    <dbReference type="NCBI Taxonomy" id="741705"/>
    <lineage>
        <taxon>Eukaryota</taxon>
        <taxon>Fungi</taxon>
        <taxon>Dikarya</taxon>
        <taxon>Basidiomycota</taxon>
        <taxon>Agaricomycotina</taxon>
        <taxon>Agaricomycetes</taxon>
        <taxon>Agaricomycetidae</taxon>
        <taxon>Boletales</taxon>
        <taxon>Coniophorineae</taxon>
        <taxon>Coniophoraceae</taxon>
        <taxon>Coniophora</taxon>
    </lineage>
</organism>
<dbReference type="InterPro" id="IPR027417">
    <property type="entry name" value="P-loop_NTPase"/>
</dbReference>
<keyword evidence="3" id="KW-1185">Reference proteome</keyword>
<accession>R7SDP9</accession>
<dbReference type="AlphaFoldDB" id="R7SDP9"/>
<sequence length="176" mass="19298">MPPSMEVPLPSTLSLYSRALANLDFPDDDLQLKFEDFEWSDRKALHEFRTLVDHVKYLINRVEEVGAEKGWMGQIDEIMTGIDGLLTNRTVVVVGNAGDGKSTLLNSLLGSQVLATGSNLFPHLSGQKVTDQLSADLLLSHSSIADLVGTTKIFTAELPEQLEKEVVASFLIQSPM</sequence>
<dbReference type="InterPro" id="IPR010914">
    <property type="entry name" value="RsgA_GTPase_dom"/>
</dbReference>
<dbReference type="OrthoDB" id="8954335at2759"/>
<dbReference type="Pfam" id="PF03193">
    <property type="entry name" value="RsgA_GTPase"/>
    <property type="match status" value="1"/>
</dbReference>
<dbReference type="GeneID" id="19204270"/>